<protein>
    <submittedName>
        <fullName evidence="1">Uncharacterized protein</fullName>
    </submittedName>
</protein>
<sequence length="90" mass="10112">MIRRHNVVSARLRLGYRLLWQVAGEANVPQFSSCPLCYIPNGNTMQHCLTCPEVSDLLPQGQPLIAVCQYLLTHDNLDRVLAHHPLFGSC</sequence>
<dbReference type="EMBL" id="VSRR010122212">
    <property type="protein sequence ID" value="MPD00279.1"/>
    <property type="molecule type" value="Genomic_DNA"/>
</dbReference>
<gene>
    <name evidence="1" type="ORF">E2C01_095740</name>
</gene>
<dbReference type="OrthoDB" id="6379915at2759"/>
<comment type="caution">
    <text evidence="1">The sequence shown here is derived from an EMBL/GenBank/DDBJ whole genome shotgun (WGS) entry which is preliminary data.</text>
</comment>
<evidence type="ECO:0000313" key="1">
    <source>
        <dbReference type="EMBL" id="MPD00279.1"/>
    </source>
</evidence>
<dbReference type="Proteomes" id="UP000324222">
    <property type="component" value="Unassembled WGS sequence"/>
</dbReference>
<evidence type="ECO:0000313" key="2">
    <source>
        <dbReference type="Proteomes" id="UP000324222"/>
    </source>
</evidence>
<name>A0A5B7K506_PORTR</name>
<proteinExistence type="predicted"/>
<reference evidence="1 2" key="1">
    <citation type="submission" date="2019-05" db="EMBL/GenBank/DDBJ databases">
        <title>Another draft genome of Portunus trituberculatus and its Hox gene families provides insights of decapod evolution.</title>
        <authorList>
            <person name="Jeong J.-H."/>
            <person name="Song I."/>
            <person name="Kim S."/>
            <person name="Choi T."/>
            <person name="Kim D."/>
            <person name="Ryu S."/>
            <person name="Kim W."/>
        </authorList>
    </citation>
    <scope>NUCLEOTIDE SEQUENCE [LARGE SCALE GENOMIC DNA]</scope>
    <source>
        <tissue evidence="1">Muscle</tissue>
    </source>
</reference>
<dbReference type="AlphaFoldDB" id="A0A5B7K506"/>
<accession>A0A5B7K506</accession>
<organism evidence="1 2">
    <name type="scientific">Portunus trituberculatus</name>
    <name type="common">Swimming crab</name>
    <name type="synonym">Neptunus trituberculatus</name>
    <dbReference type="NCBI Taxonomy" id="210409"/>
    <lineage>
        <taxon>Eukaryota</taxon>
        <taxon>Metazoa</taxon>
        <taxon>Ecdysozoa</taxon>
        <taxon>Arthropoda</taxon>
        <taxon>Crustacea</taxon>
        <taxon>Multicrustacea</taxon>
        <taxon>Malacostraca</taxon>
        <taxon>Eumalacostraca</taxon>
        <taxon>Eucarida</taxon>
        <taxon>Decapoda</taxon>
        <taxon>Pleocyemata</taxon>
        <taxon>Brachyura</taxon>
        <taxon>Eubrachyura</taxon>
        <taxon>Portunoidea</taxon>
        <taxon>Portunidae</taxon>
        <taxon>Portuninae</taxon>
        <taxon>Portunus</taxon>
    </lineage>
</organism>
<keyword evidence="2" id="KW-1185">Reference proteome</keyword>